<evidence type="ECO:0008006" key="3">
    <source>
        <dbReference type="Google" id="ProtNLM"/>
    </source>
</evidence>
<dbReference type="AlphaFoldDB" id="A0A2M8GL98"/>
<comment type="caution">
    <text evidence="1">The sequence shown here is derived from an EMBL/GenBank/DDBJ whole genome shotgun (WGS) entry which is preliminary data.</text>
</comment>
<accession>A0A2M8GL98</accession>
<dbReference type="Proteomes" id="UP000229370">
    <property type="component" value="Unassembled WGS sequence"/>
</dbReference>
<protein>
    <recommendedName>
        <fullName evidence="3">DUF3800 domain-containing protein</fullName>
    </recommendedName>
</protein>
<dbReference type="InterPro" id="IPR024524">
    <property type="entry name" value="DUF3800"/>
</dbReference>
<organism evidence="1 2">
    <name type="scientific">Candidatus Roizmanbacteria bacterium CG_4_8_14_3_um_filter_36_10</name>
    <dbReference type="NCBI Taxonomy" id="1974834"/>
    <lineage>
        <taxon>Bacteria</taxon>
        <taxon>Candidatus Roizmaniibacteriota</taxon>
    </lineage>
</organism>
<reference evidence="2" key="1">
    <citation type="submission" date="2017-09" db="EMBL/GenBank/DDBJ databases">
        <title>Depth-based differentiation of microbial function through sediment-hosted aquifers and enrichment of novel symbionts in the deep terrestrial subsurface.</title>
        <authorList>
            <person name="Probst A.J."/>
            <person name="Ladd B."/>
            <person name="Jarett J.K."/>
            <person name="Geller-Mcgrath D.E."/>
            <person name="Sieber C.M.K."/>
            <person name="Emerson J.B."/>
            <person name="Anantharaman K."/>
            <person name="Thomas B.C."/>
            <person name="Malmstrom R."/>
            <person name="Stieglmeier M."/>
            <person name="Klingl A."/>
            <person name="Woyke T."/>
            <person name="Ryan C.M."/>
            <person name="Banfield J.F."/>
        </authorList>
    </citation>
    <scope>NUCLEOTIDE SEQUENCE [LARGE SCALE GENOMIC DNA]</scope>
</reference>
<dbReference type="EMBL" id="PFQK01000091">
    <property type="protein sequence ID" value="PJC81328.1"/>
    <property type="molecule type" value="Genomic_DNA"/>
</dbReference>
<name>A0A2M8GL98_9BACT</name>
<evidence type="ECO:0000313" key="2">
    <source>
        <dbReference type="Proteomes" id="UP000229370"/>
    </source>
</evidence>
<evidence type="ECO:0000313" key="1">
    <source>
        <dbReference type="EMBL" id="PJC81328.1"/>
    </source>
</evidence>
<proteinExistence type="predicted"/>
<gene>
    <name evidence="1" type="ORF">CO007_05370</name>
</gene>
<dbReference type="Pfam" id="PF12686">
    <property type="entry name" value="DUF3800"/>
    <property type="match status" value="1"/>
</dbReference>
<sequence length="236" mass="27896">MNNKTLFIFIDESGNFDFSSDGTKYFILTAISTIRPLNEREKLLEYRYQLLSEKTDQEYFHATEDKQIVRDGIYGLISGYDDFYVDSVVAQKNKANPSLYSEMCSKKGKIMSRIIGAEFYRIVCQTLLQYIFKRFNSTSIEKIVVVLDNLFTDNKRQTILKSLKTYLKQHCQKPFYIYFHQSKADLNCQIADYCGWAIYVKNERKELRPINQIKSKIKSEFSIFQRGITEYYPYNN</sequence>